<dbReference type="NCBIfam" id="NF045663">
    <property type="entry name" value="diclust_near_Sec"/>
    <property type="match status" value="1"/>
</dbReference>
<sequence>MDLEKLLETGERCIHNEPPACMAGCPVHLDVIAFMTEIENGDFKKAYKLMENRIPFARIIGMICDHPCENLCVRGEIDSAVSISDLEKAAIRHGYTASKRLLALPKTKGKVAIVGGGIGGMTAAYELDKKGYQVTLYEKQERLGGRIWSYEGHELVKEVIEEELQIMMKLNIRVKLNTAINQQNLEDIIQDYDAVFLGTGSWEKKMQINPVTFQVENTSLFAGGELEDNRRSMIYAASSGKRAAISIDRYIRKVSLTASREREGAFVTPLKLKTEEVEVVNRVNKTMDVYTGIEAVDEAARCLKCQCIECIKPCSHMKRFNVSPDAYARQINHNERIILGTHYANKMINACTLCGLCKEQCFLDISMKDVIQETRESMVEKNKMPVSAHDFALKDMKFSNSHRFSMFRKQPSKEQSKDSFYYPLISYSKYVQGLYRGTGKTAYLFYPGCQLPASHPDKIGEIYKYLVAHMWEDVGIYLGCCGAPAAWAGRQELMDETIQYIKETWAEMDHPTFILACPSCCSIFKKHLPEINYISLWEVFDKHGLPNNDRITHEHTLNIHDACATRYDQRIHQSIRKIVTSLGYDIQELKYQQDKTKCCGYGGLVYYANREQAKDFIDDRIDESTNDLLVYCAMCKDLFVSSGKRTYHILDLIYGTDQEDAGMKKMPTLSQRHQNRANVKRWLLKEIWGEEEKMDHTKARNYELVISEEVIELMEDRYILFEDIEKVIDSARINKERFHNPADNSYLARLRLENVTYWVRYEESGGKIVVNRVYSHRMEVVEG</sequence>
<evidence type="ECO:0000313" key="8">
    <source>
        <dbReference type="EMBL" id="SMP51873.1"/>
    </source>
</evidence>
<dbReference type="SUPFAM" id="SSF46548">
    <property type="entry name" value="alpha-helical ferredoxin"/>
    <property type="match status" value="1"/>
</dbReference>
<name>A0AA46AIM2_9CLOT</name>
<dbReference type="AlphaFoldDB" id="A0AA46AIM2"/>
<protein>
    <submittedName>
        <fullName evidence="8">Cysteine-rich domain-containing protein</fullName>
    </submittedName>
</protein>
<evidence type="ECO:0000256" key="2">
    <source>
        <dbReference type="ARBA" id="ARBA00022723"/>
    </source>
</evidence>
<evidence type="ECO:0000259" key="7">
    <source>
        <dbReference type="Pfam" id="PF14691"/>
    </source>
</evidence>
<keyword evidence="9" id="KW-1185">Reference proteome</keyword>
<dbReference type="PRINTS" id="PR00419">
    <property type="entry name" value="ADXRDTASE"/>
</dbReference>
<dbReference type="GO" id="GO:0016491">
    <property type="term" value="F:oxidoreductase activity"/>
    <property type="evidence" value="ECO:0007669"/>
    <property type="project" value="UniProtKB-KW"/>
</dbReference>
<dbReference type="GO" id="GO:0051539">
    <property type="term" value="F:4 iron, 4 sulfur cluster binding"/>
    <property type="evidence" value="ECO:0007669"/>
    <property type="project" value="UniProtKB-KW"/>
</dbReference>
<evidence type="ECO:0000313" key="9">
    <source>
        <dbReference type="Proteomes" id="UP001158066"/>
    </source>
</evidence>
<dbReference type="Pfam" id="PF02754">
    <property type="entry name" value="CCG"/>
    <property type="match status" value="2"/>
</dbReference>
<feature type="domain" description="Cysteine-rich" evidence="6">
    <location>
        <begin position="558"/>
        <end position="635"/>
    </location>
</feature>
<evidence type="ECO:0000256" key="5">
    <source>
        <dbReference type="ARBA" id="ARBA00023014"/>
    </source>
</evidence>
<dbReference type="Pfam" id="PF14691">
    <property type="entry name" value="Fer4_20"/>
    <property type="match status" value="1"/>
</dbReference>
<dbReference type="PANTHER" id="PTHR43255">
    <property type="entry name" value="IRON-SULFUR-BINDING OXIDOREDUCTASE FADF-RELATED-RELATED"/>
    <property type="match status" value="1"/>
</dbReference>
<dbReference type="Gene3D" id="1.10.1060.10">
    <property type="entry name" value="Alpha-helical ferredoxin"/>
    <property type="match status" value="2"/>
</dbReference>
<accession>A0AA46AIM2</accession>
<evidence type="ECO:0000256" key="4">
    <source>
        <dbReference type="ARBA" id="ARBA00023004"/>
    </source>
</evidence>
<feature type="domain" description="Cysteine-rich" evidence="6">
    <location>
        <begin position="443"/>
        <end position="522"/>
    </location>
</feature>
<proteinExistence type="predicted"/>
<keyword evidence="2" id="KW-0479">Metal-binding</keyword>
<dbReference type="PANTHER" id="PTHR43255:SF1">
    <property type="entry name" value="IRON-SULFUR-BINDING OXIDOREDUCTASE FADF-RELATED"/>
    <property type="match status" value="1"/>
</dbReference>
<dbReference type="EMBL" id="FXUF01000004">
    <property type="protein sequence ID" value="SMP51873.1"/>
    <property type="molecule type" value="Genomic_DNA"/>
</dbReference>
<reference evidence="8" key="1">
    <citation type="submission" date="2017-05" db="EMBL/GenBank/DDBJ databases">
        <authorList>
            <person name="Varghese N."/>
            <person name="Submissions S."/>
        </authorList>
    </citation>
    <scope>NUCLEOTIDE SEQUENCE</scope>
    <source>
        <strain evidence="8">Su22</strain>
    </source>
</reference>
<keyword evidence="4" id="KW-0408">Iron</keyword>
<dbReference type="Pfam" id="PF13534">
    <property type="entry name" value="Fer4_17"/>
    <property type="match status" value="1"/>
</dbReference>
<dbReference type="GO" id="GO:0046872">
    <property type="term" value="F:metal ion binding"/>
    <property type="evidence" value="ECO:0007669"/>
    <property type="project" value="UniProtKB-KW"/>
</dbReference>
<evidence type="ECO:0000256" key="1">
    <source>
        <dbReference type="ARBA" id="ARBA00022485"/>
    </source>
</evidence>
<dbReference type="GO" id="GO:0005886">
    <property type="term" value="C:plasma membrane"/>
    <property type="evidence" value="ECO:0007669"/>
    <property type="project" value="TreeGrafter"/>
</dbReference>
<keyword evidence="1" id="KW-0004">4Fe-4S</keyword>
<dbReference type="Proteomes" id="UP001158066">
    <property type="component" value="Unassembled WGS sequence"/>
</dbReference>
<keyword evidence="3" id="KW-0560">Oxidoreductase</keyword>
<evidence type="ECO:0000256" key="3">
    <source>
        <dbReference type="ARBA" id="ARBA00023002"/>
    </source>
</evidence>
<dbReference type="InterPro" id="IPR004017">
    <property type="entry name" value="Cys_rich_dom"/>
</dbReference>
<gene>
    <name evidence="8" type="ORF">SAMN06296020_104141</name>
</gene>
<comment type="caution">
    <text evidence="8">The sequence shown here is derived from an EMBL/GenBank/DDBJ whole genome shotgun (WGS) entry which is preliminary data.</text>
</comment>
<dbReference type="InterPro" id="IPR009051">
    <property type="entry name" value="Helical_ferredxn"/>
</dbReference>
<dbReference type="InterPro" id="IPR028261">
    <property type="entry name" value="DPD_II"/>
</dbReference>
<keyword evidence="5" id="KW-0411">Iron-sulfur</keyword>
<dbReference type="Pfam" id="PF13450">
    <property type="entry name" value="NAD_binding_8"/>
    <property type="match status" value="1"/>
</dbReference>
<dbReference type="Gene3D" id="3.40.50.720">
    <property type="entry name" value="NAD(P)-binding Rossmann-like Domain"/>
    <property type="match status" value="1"/>
</dbReference>
<feature type="domain" description="Dihydroprymidine dehydrogenase" evidence="7">
    <location>
        <begin position="4"/>
        <end position="92"/>
    </location>
</feature>
<dbReference type="SUPFAM" id="SSF51971">
    <property type="entry name" value="Nucleotide-binding domain"/>
    <property type="match status" value="1"/>
</dbReference>
<organism evidence="8 9">
    <name type="scientific">Anoxynatronum buryatiense</name>
    <dbReference type="NCBI Taxonomy" id="489973"/>
    <lineage>
        <taxon>Bacteria</taxon>
        <taxon>Bacillati</taxon>
        <taxon>Bacillota</taxon>
        <taxon>Clostridia</taxon>
        <taxon>Eubacteriales</taxon>
        <taxon>Clostridiaceae</taxon>
        <taxon>Anoxynatronum</taxon>
    </lineage>
</organism>
<evidence type="ECO:0000259" key="6">
    <source>
        <dbReference type="Pfam" id="PF02754"/>
    </source>
</evidence>
<dbReference type="RefSeq" id="WP_283408814.1">
    <property type="nucleotide sequence ID" value="NZ_FXUF01000004.1"/>
</dbReference>
<dbReference type="InterPro" id="IPR051460">
    <property type="entry name" value="HdrC_iron-sulfur_subunit"/>
</dbReference>